<name>A0A914W4D2_9BILA</name>
<dbReference type="Proteomes" id="UP000887566">
    <property type="component" value="Unplaced"/>
</dbReference>
<evidence type="ECO:0000256" key="1">
    <source>
        <dbReference type="SAM" id="SignalP"/>
    </source>
</evidence>
<dbReference type="PANTHER" id="PTHR46534">
    <property type="entry name" value="IGGFC_BINDING DOMAIN-CONTAINING PROTEIN"/>
    <property type="match status" value="1"/>
</dbReference>
<dbReference type="InterPro" id="IPR001304">
    <property type="entry name" value="C-type_lectin-like"/>
</dbReference>
<dbReference type="SMART" id="SM00034">
    <property type="entry name" value="CLECT"/>
    <property type="match status" value="1"/>
</dbReference>
<dbReference type="InterPro" id="IPR016186">
    <property type="entry name" value="C-type_lectin-like/link_sf"/>
</dbReference>
<dbReference type="InterPro" id="IPR016187">
    <property type="entry name" value="CTDL_fold"/>
</dbReference>
<keyword evidence="1" id="KW-0732">Signal</keyword>
<sequence>MTGRILCLLLVPAIFVNADNNVPTIANDFIFTFFNAYSDAYPTSVLLLVLVSNNNNGTANVVVTSPYRSFNTIRLSVAPYSVLKIPITPESIQDQFPGNTTADGRIVVEDKGISLQSNLPVAVYAHAELYYDSHYDGQSADSFIVIPAVHLGTQYVAVTSIQPQYIPFYNMIAVVAYQDNTQITIGTQTVTINALQVASIRTVGVLSGTVINGNKPFGAISGCTCGFLHNVFGPCNYEAVMLLPVGGWGTQFAAIPFWYLSNNSYQVVANTDNTVVSAGGTTVTTLNAGEYRVFQIEAALVTSNFPIQLIQIGQETPEQSNPFFLQLPGTDKMSNTNILFQPTGFTGPGLQFFLRIVTNLAGAGTIQLDGTTISALQFKRVPNSNIYYYDLKTINTTHSMTTNNPGTHYFVITYSYGFEIGCGFICAFDLPIGNPAAATTANPTTIHVTVSTTPPQGCPANWAYLQATNSCYKVFRQQVIWYVADEYCSNLYNGHHLTSVHSQAETDFIVNLALQTLTIADSQFTWIGANNIANKNQFQWSDQSSYDYQNWGVGEPVLQQGTDSCGVLTVSPKDPQDPGAGQWKSIACGASSITSFVCKIPSS</sequence>
<dbReference type="PANTHER" id="PTHR46534:SF1">
    <property type="entry name" value="IGGFC-BINDING PROTEIN N-TERMINAL DOMAIN-CONTAINING PROTEIN"/>
    <property type="match status" value="1"/>
</dbReference>
<feature type="chain" id="PRO_5037525032" evidence="1">
    <location>
        <begin position="19"/>
        <end position="603"/>
    </location>
</feature>
<dbReference type="SUPFAM" id="SSF56436">
    <property type="entry name" value="C-type lectin-like"/>
    <property type="match status" value="1"/>
</dbReference>
<dbReference type="PROSITE" id="PS50041">
    <property type="entry name" value="C_TYPE_LECTIN_2"/>
    <property type="match status" value="1"/>
</dbReference>
<evidence type="ECO:0000259" key="2">
    <source>
        <dbReference type="PROSITE" id="PS50041"/>
    </source>
</evidence>
<accession>A0A914W4D2</accession>
<evidence type="ECO:0000313" key="4">
    <source>
        <dbReference type="WBParaSite" id="PSAMB.scaffold3207size19268.g20714.t1"/>
    </source>
</evidence>
<dbReference type="Pfam" id="PF00059">
    <property type="entry name" value="Lectin_C"/>
    <property type="match status" value="1"/>
</dbReference>
<protein>
    <submittedName>
        <fullName evidence="4">C-type lectin domain-containing protein</fullName>
    </submittedName>
</protein>
<dbReference type="AlphaFoldDB" id="A0A914W4D2"/>
<evidence type="ECO:0000313" key="3">
    <source>
        <dbReference type="Proteomes" id="UP000887566"/>
    </source>
</evidence>
<dbReference type="Gene3D" id="3.10.100.10">
    <property type="entry name" value="Mannose-Binding Protein A, subunit A"/>
    <property type="match status" value="1"/>
</dbReference>
<feature type="signal peptide" evidence="1">
    <location>
        <begin position="1"/>
        <end position="18"/>
    </location>
</feature>
<dbReference type="CDD" id="cd00037">
    <property type="entry name" value="CLECT"/>
    <property type="match status" value="1"/>
</dbReference>
<dbReference type="Pfam" id="PF17517">
    <property type="entry name" value="IgGFc_binding"/>
    <property type="match status" value="1"/>
</dbReference>
<dbReference type="InterPro" id="IPR035234">
    <property type="entry name" value="IgGFc-bd_N"/>
</dbReference>
<reference evidence="4" key="1">
    <citation type="submission" date="2022-11" db="UniProtKB">
        <authorList>
            <consortium name="WormBaseParasite"/>
        </authorList>
    </citation>
    <scope>IDENTIFICATION</scope>
</reference>
<feature type="domain" description="C-type lectin" evidence="2">
    <location>
        <begin position="467"/>
        <end position="588"/>
    </location>
</feature>
<organism evidence="3 4">
    <name type="scientific">Plectus sambesii</name>
    <dbReference type="NCBI Taxonomy" id="2011161"/>
    <lineage>
        <taxon>Eukaryota</taxon>
        <taxon>Metazoa</taxon>
        <taxon>Ecdysozoa</taxon>
        <taxon>Nematoda</taxon>
        <taxon>Chromadorea</taxon>
        <taxon>Plectida</taxon>
        <taxon>Plectina</taxon>
        <taxon>Plectoidea</taxon>
        <taxon>Plectidae</taxon>
        <taxon>Plectus</taxon>
    </lineage>
</organism>
<proteinExistence type="predicted"/>
<keyword evidence="3" id="KW-1185">Reference proteome</keyword>
<dbReference type="WBParaSite" id="PSAMB.scaffold3207size19268.g20714.t1">
    <property type="protein sequence ID" value="PSAMB.scaffold3207size19268.g20714.t1"/>
    <property type="gene ID" value="PSAMB.scaffold3207size19268.g20714"/>
</dbReference>